<dbReference type="SMART" id="SM00409">
    <property type="entry name" value="IG"/>
    <property type="match status" value="3"/>
</dbReference>
<evidence type="ECO:0000313" key="4">
    <source>
        <dbReference type="EMBL" id="KAF4118228.1"/>
    </source>
</evidence>
<feature type="domain" description="Ig-like" evidence="3">
    <location>
        <begin position="70"/>
        <end position="151"/>
    </location>
</feature>
<dbReference type="InterPro" id="IPR007110">
    <property type="entry name" value="Ig-like_dom"/>
</dbReference>
<dbReference type="InterPro" id="IPR003598">
    <property type="entry name" value="Ig_sub2"/>
</dbReference>
<feature type="region of interest" description="Disordered" evidence="1">
    <location>
        <begin position="1"/>
        <end position="50"/>
    </location>
</feature>
<dbReference type="PANTHER" id="PTHR46013:SF4">
    <property type="entry name" value="B-CELL RECEPTOR CD22-RELATED"/>
    <property type="match status" value="1"/>
</dbReference>
<dbReference type="PROSITE" id="PS50835">
    <property type="entry name" value="IG_LIKE"/>
    <property type="match status" value="4"/>
</dbReference>
<feature type="domain" description="Ig-like" evidence="3">
    <location>
        <begin position="311"/>
        <end position="349"/>
    </location>
</feature>
<keyword evidence="5" id="KW-1185">Reference proteome</keyword>
<dbReference type="PANTHER" id="PTHR46013">
    <property type="entry name" value="VASCULAR CELL ADHESION MOLECULE 1"/>
    <property type="match status" value="1"/>
</dbReference>
<feature type="transmembrane region" description="Helical" evidence="2">
    <location>
        <begin position="589"/>
        <end position="609"/>
    </location>
</feature>
<accession>A0A7J6DFW8</accession>
<feature type="domain" description="Ig-like" evidence="3">
    <location>
        <begin position="156"/>
        <end position="236"/>
    </location>
</feature>
<feature type="compositionally biased region" description="Polar residues" evidence="1">
    <location>
        <begin position="41"/>
        <end position="50"/>
    </location>
</feature>
<feature type="domain" description="Ig-like" evidence="3">
    <location>
        <begin position="240"/>
        <end position="304"/>
    </location>
</feature>
<keyword evidence="2" id="KW-0812">Transmembrane</keyword>
<dbReference type="SMART" id="SM00408">
    <property type="entry name" value="IGc2"/>
    <property type="match status" value="3"/>
</dbReference>
<dbReference type="InterPro" id="IPR036179">
    <property type="entry name" value="Ig-like_dom_sf"/>
</dbReference>
<dbReference type="Pfam" id="PF13895">
    <property type="entry name" value="Ig_2"/>
    <property type="match status" value="3"/>
</dbReference>
<gene>
    <name evidence="4" type="ORF">G5714_000279</name>
</gene>
<evidence type="ECO:0000313" key="5">
    <source>
        <dbReference type="Proteomes" id="UP000579812"/>
    </source>
</evidence>
<dbReference type="Gene3D" id="2.60.40.10">
    <property type="entry name" value="Immunoglobulins"/>
    <property type="match status" value="4"/>
</dbReference>
<reference evidence="4 5" key="1">
    <citation type="submission" date="2020-04" db="EMBL/GenBank/DDBJ databases">
        <title>Chromosome-level genome assembly of a cyprinid fish Onychostoma macrolepis by integration of Nanopore Sequencing, Bionano and Hi-C technology.</title>
        <authorList>
            <person name="Wang D."/>
        </authorList>
    </citation>
    <scope>NUCLEOTIDE SEQUENCE [LARGE SCALE GENOMIC DNA]</scope>
    <source>
        <strain evidence="4">SWU-2019</strain>
        <tissue evidence="4">Muscle</tissue>
    </source>
</reference>
<evidence type="ECO:0000256" key="1">
    <source>
        <dbReference type="SAM" id="MobiDB-lite"/>
    </source>
</evidence>
<keyword evidence="2" id="KW-0472">Membrane</keyword>
<dbReference type="Proteomes" id="UP000579812">
    <property type="component" value="Unassembled WGS sequence"/>
</dbReference>
<keyword evidence="2" id="KW-1133">Transmembrane helix</keyword>
<evidence type="ECO:0000259" key="3">
    <source>
        <dbReference type="PROSITE" id="PS50835"/>
    </source>
</evidence>
<organism evidence="4 5">
    <name type="scientific">Onychostoma macrolepis</name>
    <dbReference type="NCBI Taxonomy" id="369639"/>
    <lineage>
        <taxon>Eukaryota</taxon>
        <taxon>Metazoa</taxon>
        <taxon>Chordata</taxon>
        <taxon>Craniata</taxon>
        <taxon>Vertebrata</taxon>
        <taxon>Euteleostomi</taxon>
        <taxon>Actinopterygii</taxon>
        <taxon>Neopterygii</taxon>
        <taxon>Teleostei</taxon>
        <taxon>Ostariophysi</taxon>
        <taxon>Cypriniformes</taxon>
        <taxon>Cyprinidae</taxon>
        <taxon>Acrossocheilinae</taxon>
        <taxon>Onychostoma</taxon>
    </lineage>
</organism>
<sequence length="659" mass="72711">MQPFEPSGPSSCSRAPQDLHRQPMTSGWSDRQQERQPYTEGPSQQRPSYAQNYTSELPVSVSRLKGSDVPRDVVVTLNPSVEILEGDSVTLSCSSDSNPPALIFSWFKGGEYAGSRRIYIISKISSDHSGEYKCRSKNKHGLRYSDVVKLNVMYPPKSVSVSISASGEIVEGDSVTLSCSSDSNPPAEISWIKGEKYVRSGRIYSMSKISSDHSGEYKCKSRNKHGEKDSDAVMLNVMLEGDSVTLSCSSDSNPPALIFSWFKGETFLKSGDTYSITNIKSEASGNYYCSARNKHGSQASAAVTVNIMYPPQNISVVISISGEIVEEDSVTLSCSSDSNPPAEISWFKEDETLAVGSGQSFSALHSGRFYRRIFVDIFVRMREWLCGNKTNSMAGCKDATSTFKRVSGRNPQYISTLTSEDRRRFGEKLKICIGDKIEVIQSPYEIWDDKKRWSDSPVSWPPICWGDIYSYLIETPGPFTHERLKAFKSLEAYDYFVSRKVGPIFSVKQKAVIVLKAEVRPGQAESQRDSHLPWVIAKENGEIITAHCDCKAGSAYCEAQNQHGSQRSASVSVSVKGVQRAALHTVTGIATGCGGLIFIFIIIIIVFICRKRRRDGGSEDVNQKQSGDSRAPDETYTALELQSRSSEYETLAGASADPH</sequence>
<dbReference type="InterPro" id="IPR013783">
    <property type="entry name" value="Ig-like_fold"/>
</dbReference>
<dbReference type="AlphaFoldDB" id="A0A7J6DFW8"/>
<dbReference type="InterPro" id="IPR003599">
    <property type="entry name" value="Ig_sub"/>
</dbReference>
<comment type="caution">
    <text evidence="4">The sequence shown here is derived from an EMBL/GenBank/DDBJ whole genome shotgun (WGS) entry which is preliminary data.</text>
</comment>
<dbReference type="EMBL" id="JAAMOB010000001">
    <property type="protein sequence ID" value="KAF4118228.1"/>
    <property type="molecule type" value="Genomic_DNA"/>
</dbReference>
<feature type="region of interest" description="Disordered" evidence="1">
    <location>
        <begin position="616"/>
        <end position="636"/>
    </location>
</feature>
<name>A0A7J6DFW8_9TELE</name>
<protein>
    <recommendedName>
        <fullName evidence="3">Ig-like domain-containing protein</fullName>
    </recommendedName>
</protein>
<dbReference type="SUPFAM" id="SSF48726">
    <property type="entry name" value="Immunoglobulin"/>
    <property type="match status" value="4"/>
</dbReference>
<proteinExistence type="predicted"/>
<evidence type="ECO:0000256" key="2">
    <source>
        <dbReference type="SAM" id="Phobius"/>
    </source>
</evidence>